<dbReference type="InterPro" id="IPR036179">
    <property type="entry name" value="Ig-like_dom_sf"/>
</dbReference>
<feature type="domain" description="Ig-like" evidence="7">
    <location>
        <begin position="1842"/>
        <end position="1937"/>
    </location>
</feature>
<feature type="signal peptide" evidence="5">
    <location>
        <begin position="1"/>
        <end position="22"/>
    </location>
</feature>
<evidence type="ECO:0000256" key="3">
    <source>
        <dbReference type="ARBA" id="ARBA00023319"/>
    </source>
</evidence>
<evidence type="ECO:0000259" key="8">
    <source>
        <dbReference type="PROSITE" id="PS50853"/>
    </source>
</evidence>
<feature type="domain" description="Fibronectin type-III" evidence="8">
    <location>
        <begin position="2164"/>
        <end position="2264"/>
    </location>
</feature>
<feature type="domain" description="Ig-like" evidence="7">
    <location>
        <begin position="1657"/>
        <end position="1747"/>
    </location>
</feature>
<feature type="domain" description="Ig-like" evidence="7">
    <location>
        <begin position="674"/>
        <end position="770"/>
    </location>
</feature>
<dbReference type="Gene3D" id="3.10.100.10">
    <property type="entry name" value="Mannose-Binding Protein A, subunit A"/>
    <property type="match status" value="1"/>
</dbReference>
<reference evidence="9 10" key="1">
    <citation type="submission" date="2018-04" db="EMBL/GenBank/DDBJ databases">
        <title>The genome of golden apple snail Pomacea canaliculata provides insight into stress tolerance and invasive adaptation.</title>
        <authorList>
            <person name="Liu C."/>
            <person name="Liu B."/>
            <person name="Ren Y."/>
            <person name="Zhang Y."/>
            <person name="Wang H."/>
            <person name="Li S."/>
            <person name="Jiang F."/>
            <person name="Yin L."/>
            <person name="Zhang G."/>
            <person name="Qian W."/>
            <person name="Fan W."/>
        </authorList>
    </citation>
    <scope>NUCLEOTIDE SEQUENCE [LARGE SCALE GENOMIC DNA]</scope>
    <source>
        <strain evidence="9">SZHN2017</strain>
        <tissue evidence="9">Muscle</tissue>
    </source>
</reference>
<dbReference type="InterPro" id="IPR001304">
    <property type="entry name" value="C-type_lectin-like"/>
</dbReference>
<evidence type="ECO:0000259" key="7">
    <source>
        <dbReference type="PROSITE" id="PS50835"/>
    </source>
</evidence>
<evidence type="ECO:0000256" key="4">
    <source>
        <dbReference type="SAM" id="Coils"/>
    </source>
</evidence>
<name>A0A2T7PUM3_POMCA</name>
<accession>A0A2T7PUM3</accession>
<feature type="domain" description="Ig-like" evidence="7">
    <location>
        <begin position="1459"/>
        <end position="1544"/>
    </location>
</feature>
<dbReference type="STRING" id="400727.A0A2T7PUM3"/>
<sequence>MDAVLCLSFVSLFRCIFNGPSACKDCPIDWPSFGTSCYHFVFYPERPFDEAAQACRYDGSGLVSINTPEEHQFIVSWLNRNGIARQSDWYTSGVDQAGKQMWEGDGQPLVGETSYWVTDNSQVTLYRQLVERRLVYQYTETRKTYGWAWTNRTRLLPYICEISRQEVYRVYQQNRDFSFGSDTLNPNDWPVGPNIVQQSPSVVFVDETDFANVECSAVGNPNPTYQWFRDYGTPRQVQITGQMNSRYAVTNGRLSIHLPKKETDTGDYTCVAQNPSGKVFSAPIKISSGFVVCPSVEYSSACYEQTAIAVIDDRALSFQWMKANRFLRPEMNPHTFLSENGKLYFSEVQDSDAAEYHCIVTLVALPGQILATAQPLYRNSLGIELRVQGDNPSQFGPDIHNDFPAVFPKEPVVGQEMRLECLAYGRLPLYYSWSRKQGELPVDRTSYDSLNRVLRISNVRLEDSGTYTCSVKGVKNTANSTITINVHASPYFLFPLRNQHLDVGSQLTWVCDAVAIPSATYTWYKDGEILVTDTGKDVMVTGNVLKIGRAEASKHNGMYECVAQNVHGTNTSSAQVRVLGFQPSFTKMPVANQLMGAVGGNLTIQCQPEAAPPPIITWTHNGSPVGSGGRGQQTVFGDLVLSGLTLADSGNYTCTAENSFGSASSSGQLRVVTTTVLSYAPQSQEVLQNETAYLSCQASYAVSRTDLVYVWYFNDVLLDMDLDPSYKIGEMRGINGLYIVGSQFKHEGWYECRATSVFDSIGAKAYLTVKGPPEEPAGVHIRNKQGTQVELWWQPGKTRGDSITQYRIEFRSDFNQTWRNLVTGISAADTQINEYPQWRTYTIREGLSPGTSYQFRVAAASQNFGYGPLSSPSEITKLDDAPPVFAPSIVTGGGGSVSMLTIKWTPLPKEQHGGNGLYYRAHWRLHGSETEKWEGSKDISHDTAEVDRNGMITYSHYLPDREKYYTQYDVKVQASNTMGPGPNTSVEVIYSAEDLPTVTPQKVNAININATAAKITWEMTTVSREDVRGRILGYQVNYWLITETMITSWYYRQYGEAQEAVIIGLKGNGDYWVNVQVFNSAGLSRPSGDFYLNPYYDPPHHYPEYVTVMSDGPESVRVSWRGVSYVLNESPTLGYKIWWWPYTDDIRTANEATFGKEYTGVLHGVQKDIVYVLRVMATSLGGDGTKSPATLFTLARTPTGSYGACVLSKSYRSAVKSLLLDDISLPSSKGAGPTCRVMTSLALVAKQDRWYTSGVDTAGQRKWLGDDQPMSNDAVYWNNLDDAAPLQQNTERHLVYEYSESRRTFGWAWTARTKVLAFICEISQKEIYRVYQKNRDFSYGSELQNPNDWITGPKILFQSKSVVFAARVDSISIECSASGNPAPHYQWFKNFGKSDQVSITGQTNTRYTVTNGRLTVDIPNERQDSGEYTCVAENTAGKVFSGPIQVAGGYVGEFSNDKPGTRTALKYQGAVLDCKPPSFNPALVYQWMKANRFLRPEMNPHTFLSENGKLYFSEVQEADAADYHCIVTLVALPGQQLATAQPLTRNSLGIRLQVAGESSNTFGPEIHNDFPAVFPQNPLAGQDLRLECLAYGRLPLNYVWSRVDGDLPMDRVTFESLNRIMLIRDLRLEDSGEYTCTVRGPSNVDSRNITVNVEASPYFLFQLRDQHLDVGSQLTWVCDAVAIPTATYTWYKDGQMLTTNTDKDITVTGNVLTIGSADASKHNGMYECLAHNMFGTNTSAAQVRVLAFKPSFDKMPVASTLSASVGGNITIHCRPEAAPPPVITWTHNGASVAGSGHAQQMQNGDLVLTSLSIGDSGTYTCTAENSLGSASSSGQLTVLSTTTLSYAPQAQEVFQNETAHVSCQASYSVNRTDLAYVWYFNDKLLDFDIDPSYKIGDARGINGLYIVGAQFKHEGWYECRATTVFDSIGGKAYLTVKGPPEEPGGLHVHQMLNRQVELWWQPGRTRGDVVTQYLIEYRSDISPTWRTLEAGISASATMINEYPQWRSYTTGDTLSPGCSYQFRVSAASQNFGYGHPSLPSDYVKLPDAAPIYATDLVTGGAGSVGMLNIRWKPLPPEQHGGSGLYYKVYWRLHDQPTEKWRNSTQKVYGDNVDRDGMLAFHQLVGTEMYYTPYDVMVQAINNVGPGPNSSVEVVYSAEDLPQTTPQKVKNSAINATAMMVTWELPNRTREDLRGKILGFQVNYWDMNEERTNSWYYRTYGEEMRAVVIGLKGNGDYWVDVQVFNTAGLSRPSGRTYMPPNYDPPHAYPDFVTVSSDGPESVRVSWRGVSTTIVESPVKGYKIWWWPSTDNIRTAKELKLRKVFSGVLHGVEKDTLYKLRVLAWGIGGDGAKSVPTYFTLVGASTTLYTYLQTSTSPPYTVPMTETTTTFAPIGTVNSNIAQGNELQLTVNPNEIVLGVTPDLTLHCTPGLKDDLSIIMMLQISHLLNGTRTLIADVTPSGTRVSHVQYTNAKVTGNIPRYGVVGAFLTVAVSRPGVTDGGQYECSLSGLDSTELLTTKSVTTVVSVLDLNEISSQIRELRQEVSEGARKYEQLEEEVRKLETARGVAFAAFLSIDVDASRGRLLFDMETVDTRAAVVNMTTVPFSPPVSTLLTESTVKTLGTTSGVAVTDLPATVNPNIAQGRVLMLTAHPNEIIVGVTPDLTLQCTPGLIDDLSIIMLLQINHLLNGTRTPIVDVTPSGTRVSHVQYTNAKVAGHIPPSGVIGAYLTVTVSRPGVTDGGQYECSLSGLNSMQLLTTNRVTAVVSVLDLGELSSEIKELRERVREGAAKYEKLEEEVHELETARGVAFMASLTFDIDASSGRLALDMVTADTKG</sequence>
<feature type="domain" description="Ig-like" evidence="7">
    <location>
        <begin position="404"/>
        <end position="485"/>
    </location>
</feature>
<feature type="domain" description="C-type lectin" evidence="6">
    <location>
        <begin position="33"/>
        <end position="161"/>
    </location>
</feature>
<keyword evidence="10" id="KW-1185">Reference proteome</keyword>
<keyword evidence="3" id="KW-0393">Immunoglobulin domain</keyword>
<keyword evidence="1" id="KW-0677">Repeat</keyword>
<feature type="domain" description="Fibronectin type-III" evidence="8">
    <location>
        <begin position="886"/>
        <end position="994"/>
    </location>
</feature>
<dbReference type="InterPro" id="IPR003961">
    <property type="entry name" value="FN3_dom"/>
</dbReference>
<dbReference type="SMART" id="SM00060">
    <property type="entry name" value="FN3"/>
    <property type="match status" value="8"/>
</dbReference>
<dbReference type="CDD" id="cd00063">
    <property type="entry name" value="FN3"/>
    <property type="match status" value="6"/>
</dbReference>
<feature type="domain" description="Fibronectin type-III" evidence="8">
    <location>
        <begin position="2053"/>
        <end position="2159"/>
    </location>
</feature>
<dbReference type="FunFam" id="2.60.40.10:FF:000032">
    <property type="entry name" value="palladin isoform X1"/>
    <property type="match status" value="1"/>
</dbReference>
<dbReference type="SUPFAM" id="SSF48726">
    <property type="entry name" value="Immunoglobulin"/>
    <property type="match status" value="12"/>
</dbReference>
<feature type="domain" description="Fibronectin type-III" evidence="8">
    <location>
        <begin position="772"/>
        <end position="881"/>
    </location>
</feature>
<proteinExistence type="predicted"/>
<dbReference type="EMBL" id="PZQS01000002">
    <property type="protein sequence ID" value="PVD37123.1"/>
    <property type="molecule type" value="Genomic_DNA"/>
</dbReference>
<dbReference type="Proteomes" id="UP000245119">
    <property type="component" value="Linkage Group LG2"/>
</dbReference>
<feature type="coiled-coil region" evidence="4">
    <location>
        <begin position="2769"/>
        <end position="2803"/>
    </location>
</feature>
<feature type="domain" description="Ig-like" evidence="7">
    <location>
        <begin position="1353"/>
        <end position="1441"/>
    </location>
</feature>
<feature type="domain" description="Ig-like" evidence="7">
    <location>
        <begin position="490"/>
        <end position="577"/>
    </location>
</feature>
<feature type="domain" description="Fibronectin type-III" evidence="8">
    <location>
        <begin position="2267"/>
        <end position="2362"/>
    </location>
</feature>
<dbReference type="PANTHER" id="PTHR44170:SF6">
    <property type="entry name" value="CONTACTIN"/>
    <property type="match status" value="1"/>
</dbReference>
<dbReference type="SMART" id="SM00034">
    <property type="entry name" value="CLECT"/>
    <property type="match status" value="1"/>
</dbReference>
<dbReference type="FunFam" id="2.60.40.10:FF:000028">
    <property type="entry name" value="Neuronal cell adhesion molecule"/>
    <property type="match status" value="2"/>
</dbReference>
<dbReference type="GO" id="GO:0016020">
    <property type="term" value="C:membrane"/>
    <property type="evidence" value="ECO:0007669"/>
    <property type="project" value="UniProtKB-SubCell"/>
</dbReference>
<dbReference type="InterPro" id="IPR036116">
    <property type="entry name" value="FN3_sf"/>
</dbReference>
<dbReference type="FunFam" id="2.60.40.10:FF:000035">
    <property type="entry name" value="Contactin 1"/>
    <property type="match status" value="1"/>
</dbReference>
<dbReference type="Gene3D" id="2.60.40.10">
    <property type="entry name" value="Immunoglobulins"/>
    <property type="match status" value="20"/>
</dbReference>
<dbReference type="SUPFAM" id="SSF56436">
    <property type="entry name" value="C-type lectin-like"/>
    <property type="match status" value="1"/>
</dbReference>
<dbReference type="PROSITE" id="PS50041">
    <property type="entry name" value="C_TYPE_LECTIN_2"/>
    <property type="match status" value="1"/>
</dbReference>
<dbReference type="SUPFAM" id="SSF49265">
    <property type="entry name" value="Fibronectin type III"/>
    <property type="match status" value="4"/>
</dbReference>
<comment type="caution">
    <text evidence="9">The sequence shown here is derived from an EMBL/GenBank/DDBJ whole genome shotgun (WGS) entry which is preliminary data.</text>
</comment>
<feature type="domain" description="Ig-like" evidence="7">
    <location>
        <begin position="302"/>
        <end position="361"/>
    </location>
</feature>
<feature type="domain" description="Ig-like" evidence="7">
    <location>
        <begin position="1750"/>
        <end position="1837"/>
    </location>
</feature>
<feature type="chain" id="PRO_5015514721" evidence="5">
    <location>
        <begin position="23"/>
        <end position="2834"/>
    </location>
</feature>
<dbReference type="PANTHER" id="PTHR44170">
    <property type="entry name" value="PROTEIN SIDEKICK"/>
    <property type="match status" value="1"/>
</dbReference>
<dbReference type="PROSITE" id="PS50853">
    <property type="entry name" value="FN3"/>
    <property type="match status" value="8"/>
</dbReference>
<keyword evidence="2" id="KW-1015">Disulfide bond</keyword>
<feature type="domain" description="Ig-like" evidence="7">
    <location>
        <begin position="193"/>
        <end position="287"/>
    </location>
</feature>
<dbReference type="Pfam" id="PF07679">
    <property type="entry name" value="I-set"/>
    <property type="match status" value="3"/>
</dbReference>
<dbReference type="GO" id="GO:0098609">
    <property type="term" value="P:cell-cell adhesion"/>
    <property type="evidence" value="ECO:0007669"/>
    <property type="project" value="TreeGrafter"/>
</dbReference>
<keyword evidence="4" id="KW-0175">Coiled coil</keyword>
<dbReference type="InterPro" id="IPR013783">
    <property type="entry name" value="Ig-like_fold"/>
</dbReference>
<gene>
    <name evidence="9" type="ORF">C0Q70_04118</name>
</gene>
<evidence type="ECO:0000256" key="2">
    <source>
        <dbReference type="ARBA" id="ARBA00023157"/>
    </source>
</evidence>
<evidence type="ECO:0000256" key="5">
    <source>
        <dbReference type="SAM" id="SignalP"/>
    </source>
</evidence>
<feature type="domain" description="Fibronectin type-III" evidence="8">
    <location>
        <begin position="999"/>
        <end position="1100"/>
    </location>
</feature>
<evidence type="ECO:0000256" key="1">
    <source>
        <dbReference type="ARBA" id="ARBA00022737"/>
    </source>
</evidence>
<feature type="domain" description="Ig-like" evidence="7">
    <location>
        <begin position="1571"/>
        <end position="1650"/>
    </location>
</feature>
<dbReference type="PROSITE" id="PS50835">
    <property type="entry name" value="IG_LIKE"/>
    <property type="match status" value="12"/>
</dbReference>
<dbReference type="SMART" id="SM00408">
    <property type="entry name" value="IGc2"/>
    <property type="match status" value="8"/>
</dbReference>
<protein>
    <submittedName>
        <fullName evidence="9">Uncharacterized protein</fullName>
    </submittedName>
</protein>
<evidence type="ECO:0000313" key="10">
    <source>
        <dbReference type="Proteomes" id="UP000245119"/>
    </source>
</evidence>
<feature type="coiled-coil region" evidence="4">
    <location>
        <begin position="2529"/>
        <end position="2563"/>
    </location>
</feature>
<organism evidence="9 10">
    <name type="scientific">Pomacea canaliculata</name>
    <name type="common">Golden apple snail</name>
    <dbReference type="NCBI Taxonomy" id="400727"/>
    <lineage>
        <taxon>Eukaryota</taxon>
        <taxon>Metazoa</taxon>
        <taxon>Spiralia</taxon>
        <taxon>Lophotrochozoa</taxon>
        <taxon>Mollusca</taxon>
        <taxon>Gastropoda</taxon>
        <taxon>Caenogastropoda</taxon>
        <taxon>Architaenioglossa</taxon>
        <taxon>Ampullarioidea</taxon>
        <taxon>Ampullariidae</taxon>
        <taxon>Pomacea</taxon>
    </lineage>
</organism>
<dbReference type="InterPro" id="IPR003599">
    <property type="entry name" value="Ig_sub"/>
</dbReference>
<dbReference type="InterPro" id="IPR016187">
    <property type="entry name" value="CTDL_fold"/>
</dbReference>
<dbReference type="InterPro" id="IPR016186">
    <property type="entry name" value="C-type_lectin-like/link_sf"/>
</dbReference>
<feature type="domain" description="Fibronectin type-III" evidence="8">
    <location>
        <begin position="1942"/>
        <end position="2048"/>
    </location>
</feature>
<dbReference type="InterPro" id="IPR013098">
    <property type="entry name" value="Ig_I-set"/>
</dbReference>
<evidence type="ECO:0000259" key="6">
    <source>
        <dbReference type="PROSITE" id="PS50041"/>
    </source>
</evidence>
<keyword evidence="5" id="KW-0732">Signal</keyword>
<dbReference type="Pfam" id="PF13927">
    <property type="entry name" value="Ig_3"/>
    <property type="match status" value="5"/>
</dbReference>
<feature type="domain" description="Fibronectin type-III" evidence="8">
    <location>
        <begin position="1102"/>
        <end position="1197"/>
    </location>
</feature>
<dbReference type="Pfam" id="PF00041">
    <property type="entry name" value="fn3"/>
    <property type="match status" value="3"/>
</dbReference>
<dbReference type="InterPro" id="IPR003598">
    <property type="entry name" value="Ig_sub2"/>
</dbReference>
<feature type="domain" description="Ig-like" evidence="7">
    <location>
        <begin position="583"/>
        <end position="670"/>
    </location>
</feature>
<dbReference type="SMART" id="SM00409">
    <property type="entry name" value="IG"/>
    <property type="match status" value="12"/>
</dbReference>
<dbReference type="InterPro" id="IPR007110">
    <property type="entry name" value="Ig-like_dom"/>
</dbReference>
<evidence type="ECO:0000313" key="9">
    <source>
        <dbReference type="EMBL" id="PVD37123.1"/>
    </source>
</evidence>